<dbReference type="InterPro" id="IPR009057">
    <property type="entry name" value="Homeodomain-like_sf"/>
</dbReference>
<dbReference type="Proteomes" id="UP001626550">
    <property type="component" value="Unassembled WGS sequence"/>
</dbReference>
<feature type="compositionally biased region" description="Basic residues" evidence="8">
    <location>
        <begin position="19"/>
        <end position="30"/>
    </location>
</feature>
<dbReference type="PRINTS" id="PR00024">
    <property type="entry name" value="HOMEOBOX"/>
</dbReference>
<keyword evidence="2" id="KW-0217">Developmental protein</keyword>
<evidence type="ECO:0000256" key="5">
    <source>
        <dbReference type="ARBA" id="ARBA00023242"/>
    </source>
</evidence>
<feature type="DNA-binding region" description="Homeobox" evidence="6">
    <location>
        <begin position="81"/>
        <end position="140"/>
    </location>
</feature>
<feature type="domain" description="Homeobox" evidence="9">
    <location>
        <begin position="79"/>
        <end position="139"/>
    </location>
</feature>
<dbReference type="InterPro" id="IPR017970">
    <property type="entry name" value="Homeobox_CS"/>
</dbReference>
<evidence type="ECO:0000256" key="1">
    <source>
        <dbReference type="ARBA" id="ARBA00004123"/>
    </source>
</evidence>
<sequence length="207" mass="23648">GNPDKKWQCDGSGDASKLKVPRKRGRKSKKQLQEAAEQKALEEAARVNSETGAANVQYFIDSHNSELSFMSSNPLLFGSDLKRTRTAYTRQQILELEKEFHFNKYLTRKRRLEIAHTLTLSERQIKIWFQNRRMKWKKEHHYSSGNCGGGKARTSGEGEAFSPAESSNSSSSLTQQGQEEDSKCDMSPSNGWRFQTNFYQGEQKDTL</sequence>
<keyword evidence="3 6" id="KW-0238">DNA-binding</keyword>
<dbReference type="PANTHER" id="PTHR45771">
    <property type="entry name" value="HOMEOTIC PROTEIN DEFORMED"/>
    <property type="match status" value="1"/>
</dbReference>
<dbReference type="GO" id="GO:0005634">
    <property type="term" value="C:nucleus"/>
    <property type="evidence" value="ECO:0007669"/>
    <property type="project" value="UniProtKB-SubCell"/>
</dbReference>
<dbReference type="PANTHER" id="PTHR45771:SF6">
    <property type="entry name" value="HOMEOTIC PROTEIN SEX COMBS REDUCED"/>
    <property type="match status" value="1"/>
</dbReference>
<feature type="region of interest" description="Disordered" evidence="8">
    <location>
        <begin position="140"/>
        <end position="207"/>
    </location>
</feature>
<evidence type="ECO:0000256" key="2">
    <source>
        <dbReference type="ARBA" id="ARBA00022473"/>
    </source>
</evidence>
<dbReference type="PROSITE" id="PS50071">
    <property type="entry name" value="HOMEOBOX_2"/>
    <property type="match status" value="1"/>
</dbReference>
<organism evidence="10 11">
    <name type="scientific">Cichlidogyrus casuarinus</name>
    <dbReference type="NCBI Taxonomy" id="1844966"/>
    <lineage>
        <taxon>Eukaryota</taxon>
        <taxon>Metazoa</taxon>
        <taxon>Spiralia</taxon>
        <taxon>Lophotrochozoa</taxon>
        <taxon>Platyhelminthes</taxon>
        <taxon>Monogenea</taxon>
        <taxon>Monopisthocotylea</taxon>
        <taxon>Dactylogyridea</taxon>
        <taxon>Ancyrocephalidae</taxon>
        <taxon>Cichlidogyrus</taxon>
    </lineage>
</organism>
<evidence type="ECO:0000256" key="8">
    <source>
        <dbReference type="SAM" id="MobiDB-lite"/>
    </source>
</evidence>
<dbReference type="SMART" id="SM00389">
    <property type="entry name" value="HOX"/>
    <property type="match status" value="1"/>
</dbReference>
<gene>
    <name evidence="10" type="primary">HOXC4</name>
    <name evidence="10" type="ORF">Ciccas_014105</name>
</gene>
<keyword evidence="4 6" id="KW-0371">Homeobox</keyword>
<evidence type="ECO:0000256" key="7">
    <source>
        <dbReference type="RuleBase" id="RU000682"/>
    </source>
</evidence>
<feature type="non-terminal residue" evidence="10">
    <location>
        <position position="1"/>
    </location>
</feature>
<accession>A0ABD2PIX1</accession>
<dbReference type="Gene3D" id="1.10.10.60">
    <property type="entry name" value="Homeodomain-like"/>
    <property type="match status" value="1"/>
</dbReference>
<evidence type="ECO:0000256" key="6">
    <source>
        <dbReference type="PROSITE-ProRule" id="PRU00108"/>
    </source>
</evidence>
<dbReference type="PROSITE" id="PS00027">
    <property type="entry name" value="HOMEOBOX_1"/>
    <property type="match status" value="1"/>
</dbReference>
<comment type="subcellular location">
    <subcellularLocation>
        <location evidence="1 6 7">Nucleus</location>
    </subcellularLocation>
</comment>
<keyword evidence="5 6" id="KW-0539">Nucleus</keyword>
<reference evidence="10 11" key="1">
    <citation type="submission" date="2024-11" db="EMBL/GenBank/DDBJ databases">
        <title>Adaptive evolution of stress response genes in parasites aligns with host niche diversity.</title>
        <authorList>
            <person name="Hahn C."/>
            <person name="Resl P."/>
        </authorList>
    </citation>
    <scope>NUCLEOTIDE SEQUENCE [LARGE SCALE GENOMIC DNA]</scope>
    <source>
        <strain evidence="10">EGGRZ-B1_66</strain>
        <tissue evidence="10">Body</tissue>
    </source>
</reference>
<feature type="region of interest" description="Disordered" evidence="8">
    <location>
        <begin position="1"/>
        <end position="37"/>
    </location>
</feature>
<dbReference type="AlphaFoldDB" id="A0ABD2PIX1"/>
<evidence type="ECO:0000313" key="11">
    <source>
        <dbReference type="Proteomes" id="UP001626550"/>
    </source>
</evidence>
<dbReference type="InterPro" id="IPR001356">
    <property type="entry name" value="HD"/>
</dbReference>
<evidence type="ECO:0000313" key="10">
    <source>
        <dbReference type="EMBL" id="KAL3307382.1"/>
    </source>
</evidence>
<dbReference type="CDD" id="cd00086">
    <property type="entry name" value="homeodomain"/>
    <property type="match status" value="1"/>
</dbReference>
<evidence type="ECO:0000259" key="9">
    <source>
        <dbReference type="PROSITE" id="PS50071"/>
    </source>
</evidence>
<feature type="compositionally biased region" description="Polar residues" evidence="8">
    <location>
        <begin position="187"/>
        <end position="200"/>
    </location>
</feature>
<comment type="caution">
    <text evidence="10">The sequence shown here is derived from an EMBL/GenBank/DDBJ whole genome shotgun (WGS) entry which is preliminary data.</text>
</comment>
<dbReference type="InterPro" id="IPR020479">
    <property type="entry name" value="HD_metazoa"/>
</dbReference>
<name>A0ABD2PIX1_9PLAT</name>
<evidence type="ECO:0000256" key="4">
    <source>
        <dbReference type="ARBA" id="ARBA00023155"/>
    </source>
</evidence>
<evidence type="ECO:0000256" key="3">
    <source>
        <dbReference type="ARBA" id="ARBA00023125"/>
    </source>
</evidence>
<protein>
    <submittedName>
        <fullName evidence="10">Homeobox C4</fullName>
    </submittedName>
</protein>
<dbReference type="GO" id="GO:0003677">
    <property type="term" value="F:DNA binding"/>
    <property type="evidence" value="ECO:0007669"/>
    <property type="project" value="UniProtKB-UniRule"/>
</dbReference>
<dbReference type="InterPro" id="IPR050609">
    <property type="entry name" value="Antp_homeobox_Deformed_sf"/>
</dbReference>
<dbReference type="Pfam" id="PF00046">
    <property type="entry name" value="Homeodomain"/>
    <property type="match status" value="1"/>
</dbReference>
<proteinExistence type="predicted"/>
<keyword evidence="11" id="KW-1185">Reference proteome</keyword>
<dbReference type="EMBL" id="JBJKFK010007506">
    <property type="protein sequence ID" value="KAL3307382.1"/>
    <property type="molecule type" value="Genomic_DNA"/>
</dbReference>
<dbReference type="SUPFAM" id="SSF46689">
    <property type="entry name" value="Homeodomain-like"/>
    <property type="match status" value="1"/>
</dbReference>